<evidence type="ECO:0000313" key="2">
    <source>
        <dbReference type="EMBL" id="PWK31070.1"/>
    </source>
</evidence>
<feature type="transmembrane region" description="Helical" evidence="1">
    <location>
        <begin position="209"/>
        <end position="229"/>
    </location>
</feature>
<feature type="transmembrane region" description="Helical" evidence="1">
    <location>
        <begin position="21"/>
        <end position="39"/>
    </location>
</feature>
<dbReference type="RefSeq" id="WP_109602355.1">
    <property type="nucleotide sequence ID" value="NZ_BONA01000091.1"/>
</dbReference>
<comment type="caution">
    <text evidence="2">The sequence shown here is derived from an EMBL/GenBank/DDBJ whole genome shotgun (WGS) entry which is preliminary data.</text>
</comment>
<keyword evidence="1" id="KW-0472">Membrane</keyword>
<keyword evidence="1" id="KW-0812">Transmembrane</keyword>
<dbReference type="OrthoDB" id="529448at2"/>
<accession>A0A316EL88</accession>
<name>A0A316EL88_9ACTN</name>
<gene>
    <name evidence="2" type="ORF">BC793_13567</name>
</gene>
<dbReference type="EMBL" id="QGGR01000035">
    <property type="protein sequence ID" value="PWK31070.1"/>
    <property type="molecule type" value="Genomic_DNA"/>
</dbReference>
<keyword evidence="1" id="KW-1133">Transmembrane helix</keyword>
<proteinExistence type="predicted"/>
<evidence type="ECO:0000313" key="3">
    <source>
        <dbReference type="Proteomes" id="UP000245697"/>
    </source>
</evidence>
<dbReference type="AlphaFoldDB" id="A0A316EL88"/>
<sequence>MSLDALANPPDVLASPRFFRVAYLPTYAAALFLIALVWAGAPGQRVRFGDAWATAKDLGVLEAVLIGLAVVLVAVILQPLQTLLVRVLEGEFPGRLGASARQRRHVTLRGRMADRVTAAITAAAQAAGQPGEQRLVNEAGLASARLRSRYPAEDAVRATRLGNVLAATADTAGQEYGLDPIVVWPHLYPLLGDTIRGVVDDLRDALDGAVRMCAVMALTTVGAAGLLAWRSGWWTLLAAVPMTIAVLSYAGAVRAAAAYGAGVRAALDLHRFDLRTALHLPLPRNQTAERIANQELCDLLRQGVPLRGSYEHPPQPDQERP</sequence>
<feature type="transmembrane region" description="Helical" evidence="1">
    <location>
        <begin position="59"/>
        <end position="77"/>
    </location>
</feature>
<evidence type="ECO:0000256" key="1">
    <source>
        <dbReference type="SAM" id="Phobius"/>
    </source>
</evidence>
<feature type="transmembrane region" description="Helical" evidence="1">
    <location>
        <begin position="235"/>
        <end position="257"/>
    </location>
</feature>
<organism evidence="2 3">
    <name type="scientific">Actinoplanes xinjiangensis</name>
    <dbReference type="NCBI Taxonomy" id="512350"/>
    <lineage>
        <taxon>Bacteria</taxon>
        <taxon>Bacillati</taxon>
        <taxon>Actinomycetota</taxon>
        <taxon>Actinomycetes</taxon>
        <taxon>Micromonosporales</taxon>
        <taxon>Micromonosporaceae</taxon>
        <taxon>Actinoplanes</taxon>
    </lineage>
</organism>
<protein>
    <submittedName>
        <fullName evidence="2">Uncharacterized protein</fullName>
    </submittedName>
</protein>
<reference evidence="2 3" key="1">
    <citation type="submission" date="2018-05" db="EMBL/GenBank/DDBJ databases">
        <title>Genomic Encyclopedia of Archaeal and Bacterial Type Strains, Phase II (KMG-II): from individual species to whole genera.</title>
        <authorList>
            <person name="Goeker M."/>
        </authorList>
    </citation>
    <scope>NUCLEOTIDE SEQUENCE [LARGE SCALE GENOMIC DNA]</scope>
    <source>
        <strain evidence="2 3">DSM 45184</strain>
    </source>
</reference>
<dbReference type="Proteomes" id="UP000245697">
    <property type="component" value="Unassembled WGS sequence"/>
</dbReference>
<keyword evidence="3" id="KW-1185">Reference proteome</keyword>